<dbReference type="CDD" id="cd11405">
    <property type="entry name" value="bHLHzip_MLXIP_like"/>
    <property type="match status" value="1"/>
</dbReference>
<feature type="compositionally biased region" description="Gly residues" evidence="6">
    <location>
        <begin position="663"/>
        <end position="682"/>
    </location>
</feature>
<dbReference type="STRING" id="1890683.A0A427YWW5"/>
<keyword evidence="9" id="KW-1185">Reference proteome</keyword>
<evidence type="ECO:0000313" key="8">
    <source>
        <dbReference type="EMBL" id="RSH95628.1"/>
    </source>
</evidence>
<dbReference type="EMBL" id="RSCD01000001">
    <property type="protein sequence ID" value="RSH95628.1"/>
    <property type="molecule type" value="Genomic_DNA"/>
</dbReference>
<dbReference type="GO" id="GO:0000981">
    <property type="term" value="F:DNA-binding transcription factor activity, RNA polymerase II-specific"/>
    <property type="evidence" value="ECO:0007669"/>
    <property type="project" value="TreeGrafter"/>
</dbReference>
<feature type="region of interest" description="Disordered" evidence="6">
    <location>
        <begin position="504"/>
        <end position="584"/>
    </location>
</feature>
<feature type="compositionally biased region" description="Low complexity" evidence="6">
    <location>
        <begin position="53"/>
        <end position="66"/>
    </location>
</feature>
<keyword evidence="5" id="KW-0539">Nucleus</keyword>
<dbReference type="InterPro" id="IPR011598">
    <property type="entry name" value="bHLH_dom"/>
</dbReference>
<feature type="compositionally biased region" description="Polar residues" evidence="6">
    <location>
        <begin position="967"/>
        <end position="976"/>
    </location>
</feature>
<dbReference type="OrthoDB" id="5344169at2759"/>
<evidence type="ECO:0000256" key="2">
    <source>
        <dbReference type="ARBA" id="ARBA00023015"/>
    </source>
</evidence>
<feature type="region of interest" description="Disordered" evidence="6">
    <location>
        <begin position="382"/>
        <end position="482"/>
    </location>
</feature>
<feature type="compositionally biased region" description="Acidic residues" evidence="6">
    <location>
        <begin position="914"/>
        <end position="924"/>
    </location>
</feature>
<keyword evidence="3" id="KW-0238">DNA-binding</keyword>
<feature type="region of interest" description="Disordered" evidence="6">
    <location>
        <begin position="787"/>
        <end position="820"/>
    </location>
</feature>
<dbReference type="PANTHER" id="PTHR15741:SF38">
    <property type="entry name" value="BHLH DOMAIN-CONTAINING PROTEIN"/>
    <property type="match status" value="1"/>
</dbReference>
<comment type="subcellular location">
    <subcellularLocation>
        <location evidence="1">Nucleus</location>
    </subcellularLocation>
</comment>
<organism evidence="8 9">
    <name type="scientific">Saitozyma podzolica</name>
    <dbReference type="NCBI Taxonomy" id="1890683"/>
    <lineage>
        <taxon>Eukaryota</taxon>
        <taxon>Fungi</taxon>
        <taxon>Dikarya</taxon>
        <taxon>Basidiomycota</taxon>
        <taxon>Agaricomycotina</taxon>
        <taxon>Tremellomycetes</taxon>
        <taxon>Tremellales</taxon>
        <taxon>Trimorphomycetaceae</taxon>
        <taxon>Saitozyma</taxon>
    </lineage>
</organism>
<reference evidence="8 9" key="1">
    <citation type="submission" date="2018-11" db="EMBL/GenBank/DDBJ databases">
        <title>Genome sequence of Saitozyma podzolica DSM 27192.</title>
        <authorList>
            <person name="Aliyu H."/>
            <person name="Gorte O."/>
            <person name="Ochsenreither K."/>
        </authorList>
    </citation>
    <scope>NUCLEOTIDE SEQUENCE [LARGE SCALE GENOMIC DNA]</scope>
    <source>
        <strain evidence="8 9">DSM 27192</strain>
    </source>
</reference>
<feature type="compositionally biased region" description="Low complexity" evidence="6">
    <location>
        <begin position="613"/>
        <end position="623"/>
    </location>
</feature>
<evidence type="ECO:0000256" key="6">
    <source>
        <dbReference type="SAM" id="MobiDB-lite"/>
    </source>
</evidence>
<feature type="region of interest" description="Disordered" evidence="6">
    <location>
        <begin position="602"/>
        <end position="729"/>
    </location>
</feature>
<feature type="region of interest" description="Disordered" evidence="6">
    <location>
        <begin position="222"/>
        <end position="271"/>
    </location>
</feature>
<feature type="compositionally biased region" description="Low complexity" evidence="6">
    <location>
        <begin position="683"/>
        <end position="692"/>
    </location>
</feature>
<accession>A0A427YWW5</accession>
<dbReference type="SMART" id="SM00353">
    <property type="entry name" value="HLH"/>
    <property type="match status" value="1"/>
</dbReference>
<dbReference type="GO" id="GO:0046983">
    <property type="term" value="F:protein dimerization activity"/>
    <property type="evidence" value="ECO:0007669"/>
    <property type="project" value="InterPro"/>
</dbReference>
<keyword evidence="2" id="KW-0805">Transcription regulation</keyword>
<feature type="domain" description="BHLH" evidence="7">
    <location>
        <begin position="756"/>
        <end position="839"/>
    </location>
</feature>
<gene>
    <name evidence="8" type="ORF">EHS25_000720</name>
</gene>
<evidence type="ECO:0000256" key="3">
    <source>
        <dbReference type="ARBA" id="ARBA00023125"/>
    </source>
</evidence>
<feature type="compositionally biased region" description="Polar residues" evidence="6">
    <location>
        <begin position="317"/>
        <end position="331"/>
    </location>
</feature>
<feature type="compositionally biased region" description="Basic and acidic residues" evidence="6">
    <location>
        <begin position="754"/>
        <end position="769"/>
    </location>
</feature>
<dbReference type="PROSITE" id="PS50888">
    <property type="entry name" value="BHLH"/>
    <property type="match status" value="1"/>
</dbReference>
<evidence type="ECO:0000256" key="5">
    <source>
        <dbReference type="ARBA" id="ARBA00023242"/>
    </source>
</evidence>
<comment type="caution">
    <text evidence="8">The sequence shown here is derived from an EMBL/GenBank/DDBJ whole genome shotgun (WGS) entry which is preliminary data.</text>
</comment>
<name>A0A427YWW5_9TREE</name>
<dbReference type="AlphaFoldDB" id="A0A427YWW5"/>
<feature type="compositionally biased region" description="Low complexity" evidence="6">
    <location>
        <begin position="382"/>
        <end position="403"/>
    </location>
</feature>
<feature type="region of interest" description="Disordered" evidence="6">
    <location>
        <begin position="1"/>
        <end position="127"/>
    </location>
</feature>
<dbReference type="InterPro" id="IPR036638">
    <property type="entry name" value="HLH_DNA-bd_sf"/>
</dbReference>
<feature type="region of interest" description="Disordered" evidence="6">
    <location>
        <begin position="887"/>
        <end position="985"/>
    </location>
</feature>
<evidence type="ECO:0000256" key="1">
    <source>
        <dbReference type="ARBA" id="ARBA00004123"/>
    </source>
</evidence>
<feature type="compositionally biased region" description="Polar residues" evidence="6">
    <location>
        <begin position="468"/>
        <end position="482"/>
    </location>
</feature>
<evidence type="ECO:0000313" key="9">
    <source>
        <dbReference type="Proteomes" id="UP000279259"/>
    </source>
</evidence>
<feature type="compositionally biased region" description="Polar residues" evidence="6">
    <location>
        <begin position="504"/>
        <end position="513"/>
    </location>
</feature>
<dbReference type="GO" id="GO:0000978">
    <property type="term" value="F:RNA polymerase II cis-regulatory region sequence-specific DNA binding"/>
    <property type="evidence" value="ECO:0007669"/>
    <property type="project" value="TreeGrafter"/>
</dbReference>
<proteinExistence type="predicted"/>
<feature type="compositionally biased region" description="Polar residues" evidence="6">
    <location>
        <begin position="603"/>
        <end position="612"/>
    </location>
</feature>
<protein>
    <recommendedName>
        <fullName evidence="7">BHLH domain-containing protein</fullName>
    </recommendedName>
</protein>
<sequence length="985" mass="102232">MATPHSAMPSPVQQQGYPQNGDLYPLDFLSFALETSPQQPFSAEGIDHPEAGPSTSAPTASASTSSYVAHPSDLGSQHSRRSSMNDDELRRGGSNHGKPRGSGRVSGLSNPPLNGHANGGGSVDGRDAGMELEMAMDVDGLQTQALHSQGGYPLDARQHHQRMDGVDGMMGGMYGMGQGYDSMLQQQLEGIHMQSPLVFEGVNPQSPFHPLAQMFLTSPPMQPGQVGTQDPSAHIPGQGQNANAQAQDSGAAGKWRISGTSGMPTPATSTEMFPQMRPEAMTPLQLEMLAKQGLEGVDFNLLPLLSPALSQQNPSSYSPVTSATFPSQGGAPSQHVPRSPLETLQEQQRLFQEQLMLLQHQQRQIQATAAAVAASTSPFLAGTNGSSGSGPSSGPSRPATTPGVQHHGGGSAGPSPGYFSPLTSPALEASNRPQYHHYSPGFGPQQRAPHPLSALSSPALNPIGSSGGAQQTLSPALEPQNNADMADPEYIRALIGMLDDSTQQQTFSPTMPQHGSAGLSPLVNASVGSGSGSSAGTGPHRNALPAKSRPSPMLRPTHRGRQPSSGGTHAHTFSLPNSPLVAPKFSAGQTMTHLPPAAIDQRGVQQHLHQTGPTSTTSSTPSPVDLSHIMPPPPIPSLTPKGMTPMTPASLMNLGSSKPASGSGSGSGAGIGTGGGSGGARGGADSSRAASSTNKGDSRKAAIAPAPASKRVGNKAVPPGKQRIAMRPPGTVGVRAATKAAAAAAAAALNPPEGENRKTSHKAAEQKRRDSLKAGFDELRLLLPPINTEALDPESGEPIPGSSAPRLLPKSSLVPDDNPNRGVSKVALLKFSNEYIVRLHDKVDRRDEYIEKLRLEVARLRNGGIEDEITGDGGEDLLEMDMTIGEEDDLEGDGEEMDEEDEEDLEGAGGEGAGEGDEDMEEEDSKASVRQGKGQNPMMTSNGNGNGSRRKSVGKSPHLGPTRPGVSRSTSSQATVTAARGKRGE</sequence>
<feature type="region of interest" description="Disordered" evidence="6">
    <location>
        <begin position="311"/>
        <end position="338"/>
    </location>
</feature>
<dbReference type="Proteomes" id="UP000279259">
    <property type="component" value="Unassembled WGS sequence"/>
</dbReference>
<feature type="compositionally biased region" description="Polar residues" evidence="6">
    <location>
        <begin position="258"/>
        <end position="271"/>
    </location>
</feature>
<dbReference type="Pfam" id="PF00010">
    <property type="entry name" value="HLH"/>
    <property type="match status" value="1"/>
</dbReference>
<dbReference type="PANTHER" id="PTHR15741">
    <property type="entry name" value="BASIC HELIX-LOOP-HELIX ZIP TRANSCRIPTION FACTOR"/>
    <property type="match status" value="1"/>
</dbReference>
<feature type="compositionally biased region" description="Low complexity" evidence="6">
    <location>
        <begin position="237"/>
        <end position="253"/>
    </location>
</feature>
<evidence type="ECO:0000259" key="7">
    <source>
        <dbReference type="PROSITE" id="PS50888"/>
    </source>
</evidence>
<keyword evidence="4" id="KW-0804">Transcription</keyword>
<dbReference type="GO" id="GO:0005634">
    <property type="term" value="C:nucleus"/>
    <property type="evidence" value="ECO:0007669"/>
    <property type="project" value="UniProtKB-SubCell"/>
</dbReference>
<evidence type="ECO:0000256" key="4">
    <source>
        <dbReference type="ARBA" id="ARBA00023163"/>
    </source>
</evidence>
<feature type="compositionally biased region" description="Polar residues" evidence="6">
    <location>
        <begin position="933"/>
        <end position="943"/>
    </location>
</feature>
<dbReference type="SUPFAM" id="SSF47459">
    <property type="entry name" value="HLH, helix-loop-helix DNA-binding domain"/>
    <property type="match status" value="1"/>
</dbReference>
<feature type="region of interest" description="Disordered" evidence="6">
    <location>
        <begin position="743"/>
        <end position="769"/>
    </location>
</feature>
<feature type="compositionally biased region" description="Acidic residues" evidence="6">
    <location>
        <begin position="887"/>
        <end position="906"/>
    </location>
</feature>
<dbReference type="InterPro" id="IPR052207">
    <property type="entry name" value="Max-like/E-box_TFs"/>
</dbReference>
<dbReference type="Gene3D" id="4.10.280.10">
    <property type="entry name" value="Helix-loop-helix DNA-binding domain"/>
    <property type="match status" value="1"/>
</dbReference>